<organism evidence="5 6">
    <name type="scientific">Lepraria finkii</name>
    <dbReference type="NCBI Taxonomy" id="1340010"/>
    <lineage>
        <taxon>Eukaryota</taxon>
        <taxon>Fungi</taxon>
        <taxon>Dikarya</taxon>
        <taxon>Ascomycota</taxon>
        <taxon>Pezizomycotina</taxon>
        <taxon>Lecanoromycetes</taxon>
        <taxon>OSLEUM clade</taxon>
        <taxon>Lecanoromycetidae</taxon>
        <taxon>Lecanorales</taxon>
        <taxon>Lecanorineae</taxon>
        <taxon>Stereocaulaceae</taxon>
        <taxon>Lepraria</taxon>
    </lineage>
</organism>
<evidence type="ECO:0000313" key="6">
    <source>
        <dbReference type="Proteomes" id="UP001590951"/>
    </source>
</evidence>
<protein>
    <submittedName>
        <fullName evidence="5">Uncharacterized protein</fullName>
    </submittedName>
</protein>
<dbReference type="Proteomes" id="UP001590951">
    <property type="component" value="Unassembled WGS sequence"/>
</dbReference>
<dbReference type="PANTHER" id="PTHR23502:SF7">
    <property type="entry name" value="DRUG_PROTON ANTIPORTER YHK8-RELATED"/>
    <property type="match status" value="1"/>
</dbReference>
<sequence>MNATVPIIGSAVFAAGILWRLHHLVDAYPLYATNALAANSLARSSFAAAFPLFGVQMYNKLDFQWATTLQEFLTLVTAVHLQIWQADTRHLSICVWAIA</sequence>
<evidence type="ECO:0000256" key="1">
    <source>
        <dbReference type="ARBA" id="ARBA00004141"/>
    </source>
</evidence>
<keyword evidence="6" id="KW-1185">Reference proteome</keyword>
<dbReference type="PANTHER" id="PTHR23502">
    <property type="entry name" value="MAJOR FACILITATOR SUPERFAMILY"/>
    <property type="match status" value="1"/>
</dbReference>
<comment type="caution">
    <text evidence="5">The sequence shown here is derived from an EMBL/GenBank/DDBJ whole genome shotgun (WGS) entry which is preliminary data.</text>
</comment>
<keyword evidence="2" id="KW-0812">Transmembrane</keyword>
<name>A0ABR4BR93_9LECA</name>
<evidence type="ECO:0000313" key="5">
    <source>
        <dbReference type="EMBL" id="KAL2058808.1"/>
    </source>
</evidence>
<proteinExistence type="predicted"/>
<evidence type="ECO:0000256" key="4">
    <source>
        <dbReference type="ARBA" id="ARBA00023136"/>
    </source>
</evidence>
<gene>
    <name evidence="5" type="ORF">ABVK25_000099</name>
</gene>
<accession>A0ABR4BR93</accession>
<reference evidence="5 6" key="1">
    <citation type="submission" date="2024-09" db="EMBL/GenBank/DDBJ databases">
        <title>Rethinking Asexuality: The Enigmatic Case of Functional Sexual Genes in Lepraria (Stereocaulaceae).</title>
        <authorList>
            <person name="Doellman M."/>
            <person name="Sun Y."/>
            <person name="Barcenas-Pena A."/>
            <person name="Lumbsch H.T."/>
            <person name="Grewe F."/>
        </authorList>
    </citation>
    <scope>NUCLEOTIDE SEQUENCE [LARGE SCALE GENOMIC DNA]</scope>
    <source>
        <strain evidence="5 6">Grewe 0041</strain>
    </source>
</reference>
<comment type="subcellular location">
    <subcellularLocation>
        <location evidence="1">Membrane</location>
        <topology evidence="1">Multi-pass membrane protein</topology>
    </subcellularLocation>
</comment>
<evidence type="ECO:0000256" key="2">
    <source>
        <dbReference type="ARBA" id="ARBA00022692"/>
    </source>
</evidence>
<keyword evidence="3" id="KW-1133">Transmembrane helix</keyword>
<keyword evidence="4" id="KW-0472">Membrane</keyword>
<evidence type="ECO:0000256" key="3">
    <source>
        <dbReference type="ARBA" id="ARBA00022989"/>
    </source>
</evidence>
<dbReference type="EMBL" id="JBHFEH010000001">
    <property type="protein sequence ID" value="KAL2058808.1"/>
    <property type="molecule type" value="Genomic_DNA"/>
</dbReference>